<dbReference type="PROSITE" id="PS00178">
    <property type="entry name" value="AA_TRNA_LIGASE_I"/>
    <property type="match status" value="1"/>
</dbReference>
<evidence type="ECO:0000256" key="8">
    <source>
        <dbReference type="ARBA" id="ARBA00023146"/>
    </source>
</evidence>
<dbReference type="InterPro" id="IPR002307">
    <property type="entry name" value="Tyr-tRNA-ligase"/>
</dbReference>
<dbReference type="Proteomes" id="UP000288943">
    <property type="component" value="Chromosome"/>
</dbReference>
<dbReference type="InterPro" id="IPR001412">
    <property type="entry name" value="aa-tRNA-synth_I_CS"/>
</dbReference>
<keyword evidence="2 10" id="KW-0963">Cytoplasm</keyword>
<dbReference type="Gene3D" id="3.40.50.620">
    <property type="entry name" value="HUPs"/>
    <property type="match status" value="1"/>
</dbReference>
<evidence type="ECO:0000256" key="1">
    <source>
        <dbReference type="ARBA" id="ARBA00011738"/>
    </source>
</evidence>
<dbReference type="InterPro" id="IPR002305">
    <property type="entry name" value="aa-tRNA-synth_Ic"/>
</dbReference>
<dbReference type="InterPro" id="IPR036986">
    <property type="entry name" value="S4_RNA-bd_sf"/>
</dbReference>
<evidence type="ECO:0000259" key="12">
    <source>
        <dbReference type="SMART" id="SM00363"/>
    </source>
</evidence>
<dbReference type="Gene3D" id="1.10.240.10">
    <property type="entry name" value="Tyrosyl-Transfer RNA Synthetase"/>
    <property type="match status" value="1"/>
</dbReference>
<dbReference type="InterPro" id="IPR024088">
    <property type="entry name" value="Tyr-tRNA-ligase_bac-type"/>
</dbReference>
<keyword evidence="5 10" id="KW-0067">ATP-binding</keyword>
<evidence type="ECO:0000256" key="11">
    <source>
        <dbReference type="PROSITE-ProRule" id="PRU00182"/>
    </source>
</evidence>
<evidence type="ECO:0000256" key="5">
    <source>
        <dbReference type="ARBA" id="ARBA00022840"/>
    </source>
</evidence>
<keyword evidence="4 10" id="KW-0547">Nucleotide-binding</keyword>
<dbReference type="GO" id="GO:0006437">
    <property type="term" value="P:tyrosyl-tRNA aminoacylation"/>
    <property type="evidence" value="ECO:0007669"/>
    <property type="project" value="UniProtKB-UniRule"/>
</dbReference>
<dbReference type="NCBIfam" id="TIGR00234">
    <property type="entry name" value="tyrS"/>
    <property type="match status" value="1"/>
</dbReference>
<dbReference type="FunFam" id="1.10.240.10:FF:000006">
    <property type="entry name" value="Tyrosine--tRNA ligase"/>
    <property type="match status" value="1"/>
</dbReference>
<dbReference type="FunFam" id="3.10.290.10:FF:000022">
    <property type="entry name" value="Tyrosine--tRNA ligase"/>
    <property type="match status" value="1"/>
</dbReference>
<name>A0A410X0Q3_9BACL</name>
<dbReference type="SMART" id="SM00363">
    <property type="entry name" value="S4"/>
    <property type="match status" value="1"/>
</dbReference>
<keyword evidence="3 10" id="KW-0436">Ligase</keyword>
<dbReference type="FunFam" id="3.40.50.620:FF:000061">
    <property type="entry name" value="Tyrosine--tRNA ligase"/>
    <property type="match status" value="1"/>
</dbReference>
<gene>
    <name evidence="10" type="primary">tyrS</name>
    <name evidence="13" type="ORF">PC41400_22285</name>
</gene>
<protein>
    <recommendedName>
        <fullName evidence="10">Tyrosine--tRNA ligase</fullName>
        <ecNumber evidence="10">6.1.1.1</ecNumber>
    </recommendedName>
    <alternativeName>
        <fullName evidence="10">Tyrosyl-tRNA synthetase</fullName>
        <shortName evidence="10">TyrRS</shortName>
    </alternativeName>
</protein>
<comment type="subcellular location">
    <subcellularLocation>
        <location evidence="10">Cytoplasm</location>
    </subcellularLocation>
</comment>
<dbReference type="CDD" id="cd00805">
    <property type="entry name" value="TyrRS_core"/>
    <property type="match status" value="1"/>
</dbReference>
<feature type="domain" description="RNA-binding S4" evidence="12">
    <location>
        <begin position="374"/>
        <end position="434"/>
    </location>
</feature>
<dbReference type="EC" id="6.1.1.1" evidence="10"/>
<dbReference type="GO" id="GO:0003723">
    <property type="term" value="F:RNA binding"/>
    <property type="evidence" value="ECO:0007669"/>
    <property type="project" value="UniProtKB-KW"/>
</dbReference>
<dbReference type="OrthoDB" id="9804243at2"/>
<dbReference type="Pfam" id="PF01479">
    <property type="entry name" value="S4"/>
    <property type="match status" value="1"/>
</dbReference>
<accession>A0A410X0Q3</accession>
<proteinExistence type="inferred from homology"/>
<evidence type="ECO:0000256" key="7">
    <source>
        <dbReference type="ARBA" id="ARBA00022917"/>
    </source>
</evidence>
<dbReference type="PANTHER" id="PTHR11766:SF1">
    <property type="entry name" value="TYROSINE--TRNA LIGASE"/>
    <property type="match status" value="1"/>
</dbReference>
<dbReference type="SUPFAM" id="SSF52374">
    <property type="entry name" value="Nucleotidylyl transferase"/>
    <property type="match status" value="1"/>
</dbReference>
<dbReference type="GO" id="GO:0005524">
    <property type="term" value="F:ATP binding"/>
    <property type="evidence" value="ECO:0007669"/>
    <property type="project" value="UniProtKB-UniRule"/>
</dbReference>
<dbReference type="InterPro" id="IPR024108">
    <property type="entry name" value="Tyr-tRNA-ligase_bac_2"/>
</dbReference>
<dbReference type="PRINTS" id="PR01040">
    <property type="entry name" value="TRNASYNTHTYR"/>
</dbReference>
<dbReference type="EMBL" id="CP026520">
    <property type="protein sequence ID" value="QAV20249.1"/>
    <property type="molecule type" value="Genomic_DNA"/>
</dbReference>
<comment type="similarity">
    <text evidence="10">Belongs to the class-I aminoacyl-tRNA synthetase family. TyrS type 2 subfamily.</text>
</comment>
<evidence type="ECO:0000256" key="10">
    <source>
        <dbReference type="HAMAP-Rule" id="MF_02007"/>
    </source>
</evidence>
<dbReference type="HAMAP" id="MF_02007">
    <property type="entry name" value="Tyr_tRNA_synth_type2"/>
    <property type="match status" value="1"/>
</dbReference>
<dbReference type="Gene3D" id="3.10.290.10">
    <property type="entry name" value="RNA-binding S4 domain"/>
    <property type="match status" value="1"/>
</dbReference>
<dbReference type="CDD" id="cd00165">
    <property type="entry name" value="S4"/>
    <property type="match status" value="1"/>
</dbReference>
<dbReference type="SUPFAM" id="SSF55174">
    <property type="entry name" value="Alpha-L RNA-binding motif"/>
    <property type="match status" value="1"/>
</dbReference>
<dbReference type="InterPro" id="IPR014729">
    <property type="entry name" value="Rossmann-like_a/b/a_fold"/>
</dbReference>
<sequence length="436" mass="48806">MLCSENFSNERDGSKMTMKDVWEKLSAEQKAEAERQVEILRRGAVEIVPEEELKLKIAESLADNRPLKIKLGLDPSAPDIHVGHTVVLHKLRQFQELGHHVQLLIGDFTGRIGDPTGKSETRKQLTEEDVKRNAETYKKQIFKILDPEQTTVCYNSEWLSPLNFADVVELSAKLTVARVLERDDFSKRYTSGQPIHVHEFFYPLMQGYDSVALKCDVELGGTDQKFNLLMGRTLQKEYGVPAQVAIMMPLLEGLDGVNKMSKSLGNYIGIDEAPNEIYGKAMSVPDELMLKYYELATDLSHDELSALRTGIEDGSVHPRDAKMRLAATFVRMYHGEEAASEAERHFVTVFQQRALPDDIEEVELAAGELEDGGIRLVKLLVTLGLQATNGEAKRSIQQGGVRLNEEKVTDPNASVEVKDGDILQVGKRKFAKIKLA</sequence>
<evidence type="ECO:0000313" key="13">
    <source>
        <dbReference type="EMBL" id="QAV20249.1"/>
    </source>
</evidence>
<organism evidence="13 14">
    <name type="scientific">Paenibacillus chitinolyticus</name>
    <dbReference type="NCBI Taxonomy" id="79263"/>
    <lineage>
        <taxon>Bacteria</taxon>
        <taxon>Bacillati</taxon>
        <taxon>Bacillota</taxon>
        <taxon>Bacilli</taxon>
        <taxon>Bacillales</taxon>
        <taxon>Paenibacillaceae</taxon>
        <taxon>Paenibacillus</taxon>
    </lineage>
</organism>
<dbReference type="Pfam" id="PF00579">
    <property type="entry name" value="tRNA-synt_1b"/>
    <property type="match status" value="1"/>
</dbReference>
<feature type="short sequence motif" description="'KMSKS' region" evidence="10">
    <location>
        <begin position="259"/>
        <end position="263"/>
    </location>
</feature>
<dbReference type="PANTHER" id="PTHR11766">
    <property type="entry name" value="TYROSYL-TRNA SYNTHETASE"/>
    <property type="match status" value="1"/>
</dbReference>
<comment type="catalytic activity">
    <reaction evidence="9 10">
        <text>tRNA(Tyr) + L-tyrosine + ATP = L-tyrosyl-tRNA(Tyr) + AMP + diphosphate + H(+)</text>
        <dbReference type="Rhea" id="RHEA:10220"/>
        <dbReference type="Rhea" id="RHEA-COMP:9706"/>
        <dbReference type="Rhea" id="RHEA-COMP:9707"/>
        <dbReference type="ChEBI" id="CHEBI:15378"/>
        <dbReference type="ChEBI" id="CHEBI:30616"/>
        <dbReference type="ChEBI" id="CHEBI:33019"/>
        <dbReference type="ChEBI" id="CHEBI:58315"/>
        <dbReference type="ChEBI" id="CHEBI:78442"/>
        <dbReference type="ChEBI" id="CHEBI:78536"/>
        <dbReference type="ChEBI" id="CHEBI:456215"/>
        <dbReference type="EC" id="6.1.1.1"/>
    </reaction>
</comment>
<dbReference type="InterPro" id="IPR002942">
    <property type="entry name" value="S4_RNA-bd"/>
</dbReference>
<dbReference type="PROSITE" id="PS50889">
    <property type="entry name" value="S4"/>
    <property type="match status" value="1"/>
</dbReference>
<dbReference type="AlphaFoldDB" id="A0A410X0Q3"/>
<dbReference type="KEGG" id="pchi:PC41400_22285"/>
<keyword evidence="6 11" id="KW-0694">RNA-binding</keyword>
<comment type="function">
    <text evidence="10">Catalyzes the attachment of tyrosine to tRNA(Tyr) in a two-step reaction: tyrosine is first activated by ATP to form Tyr-AMP and then transferred to the acceptor end of tRNA(Tyr).</text>
</comment>
<keyword evidence="7 10" id="KW-0648">Protein biosynthesis</keyword>
<evidence type="ECO:0000313" key="14">
    <source>
        <dbReference type="Proteomes" id="UP000288943"/>
    </source>
</evidence>
<feature type="binding site" evidence="10">
    <location>
        <position position="262"/>
    </location>
    <ligand>
        <name>ATP</name>
        <dbReference type="ChEBI" id="CHEBI:30616"/>
    </ligand>
</feature>
<evidence type="ECO:0000256" key="9">
    <source>
        <dbReference type="ARBA" id="ARBA00048248"/>
    </source>
</evidence>
<evidence type="ECO:0000256" key="6">
    <source>
        <dbReference type="ARBA" id="ARBA00022884"/>
    </source>
</evidence>
<comment type="subunit">
    <text evidence="1 10">Homodimer.</text>
</comment>
<evidence type="ECO:0000256" key="3">
    <source>
        <dbReference type="ARBA" id="ARBA00022598"/>
    </source>
</evidence>
<dbReference type="GO" id="GO:0004831">
    <property type="term" value="F:tyrosine-tRNA ligase activity"/>
    <property type="evidence" value="ECO:0007669"/>
    <property type="project" value="UniProtKB-UniRule"/>
</dbReference>
<evidence type="ECO:0000256" key="2">
    <source>
        <dbReference type="ARBA" id="ARBA00022490"/>
    </source>
</evidence>
<dbReference type="GO" id="GO:0005829">
    <property type="term" value="C:cytosol"/>
    <property type="evidence" value="ECO:0007669"/>
    <property type="project" value="TreeGrafter"/>
</dbReference>
<evidence type="ECO:0000256" key="4">
    <source>
        <dbReference type="ARBA" id="ARBA00022741"/>
    </source>
</evidence>
<feature type="short sequence motif" description="'HIGH' region" evidence="10">
    <location>
        <begin position="75"/>
        <end position="84"/>
    </location>
</feature>
<keyword evidence="8 10" id="KW-0030">Aminoacyl-tRNA synthetase</keyword>
<reference evidence="13 14" key="1">
    <citation type="submission" date="2018-01" db="EMBL/GenBank/DDBJ databases">
        <title>The whole genome sequencing and assembly of Paenibacillus chitinolyticus KCCM 41400 strain.</title>
        <authorList>
            <person name="Kim J.-Y."/>
            <person name="Park M.-K."/>
            <person name="Lee Y.-J."/>
            <person name="Yi H."/>
            <person name="Bahn Y.-S."/>
            <person name="Kim J.F."/>
            <person name="Lee D.-W."/>
        </authorList>
    </citation>
    <scope>NUCLEOTIDE SEQUENCE [LARGE SCALE GENOMIC DNA]</scope>
    <source>
        <strain evidence="13 14">KCCM 41400</strain>
    </source>
</reference>